<feature type="domain" description="Beta-galactosidase trimerisation" evidence="13">
    <location>
        <begin position="446"/>
        <end position="645"/>
    </location>
</feature>
<dbReference type="SUPFAM" id="SSF51445">
    <property type="entry name" value="(Trans)glycosidases"/>
    <property type="match status" value="1"/>
</dbReference>
<evidence type="ECO:0000256" key="10">
    <source>
        <dbReference type="PIRSR" id="PIRSR001084-2"/>
    </source>
</evidence>
<dbReference type="PIRSF" id="PIRSF001084">
    <property type="entry name" value="B-galactosidase"/>
    <property type="match status" value="1"/>
</dbReference>
<organism evidence="14 15">
    <name type="scientific">Pelagovum pacificum</name>
    <dbReference type="NCBI Taxonomy" id="2588711"/>
    <lineage>
        <taxon>Bacteria</taxon>
        <taxon>Pseudomonadati</taxon>
        <taxon>Pseudomonadota</taxon>
        <taxon>Alphaproteobacteria</taxon>
        <taxon>Rhodobacterales</taxon>
        <taxon>Paracoccaceae</taxon>
        <taxon>Pelagovum</taxon>
    </lineage>
</organism>
<keyword evidence="6" id="KW-0862">Zinc</keyword>
<dbReference type="Gene3D" id="3.40.50.880">
    <property type="match status" value="1"/>
</dbReference>
<dbReference type="GO" id="GO:0005975">
    <property type="term" value="P:carbohydrate metabolic process"/>
    <property type="evidence" value="ECO:0007669"/>
    <property type="project" value="InterPro"/>
</dbReference>
<dbReference type="Pfam" id="PF08532">
    <property type="entry name" value="Glyco_hydro_42M"/>
    <property type="match status" value="1"/>
</dbReference>
<dbReference type="Pfam" id="PF02449">
    <property type="entry name" value="Glyco_hydro_42"/>
    <property type="match status" value="1"/>
</dbReference>
<comment type="caution">
    <text evidence="14">The sequence shown here is derived from an EMBL/GenBank/DDBJ whole genome shotgun (WGS) entry which is preliminary data.</text>
</comment>
<feature type="binding site" evidence="10">
    <location>
        <position position="123"/>
    </location>
    <ligand>
        <name>substrate</name>
    </ligand>
</feature>
<dbReference type="GO" id="GO:0009341">
    <property type="term" value="C:beta-galactosidase complex"/>
    <property type="evidence" value="ECO:0007669"/>
    <property type="project" value="InterPro"/>
</dbReference>
<name>A0A5C5GB55_9RHOB</name>
<evidence type="ECO:0000256" key="8">
    <source>
        <dbReference type="PIRNR" id="PIRNR001084"/>
    </source>
</evidence>
<dbReference type="InterPro" id="IPR003476">
    <property type="entry name" value="Glyco_hydro_42"/>
</dbReference>
<dbReference type="EMBL" id="VFFF01000001">
    <property type="protein sequence ID" value="TNY31780.1"/>
    <property type="molecule type" value="Genomic_DNA"/>
</dbReference>
<keyword evidence="4" id="KW-0479">Metal-binding</keyword>
<dbReference type="CDD" id="cd03143">
    <property type="entry name" value="A4_beta-galactosidase_middle_domain"/>
    <property type="match status" value="1"/>
</dbReference>
<dbReference type="Gene3D" id="2.60.40.1180">
    <property type="entry name" value="Golgi alpha-mannosidase II"/>
    <property type="match status" value="1"/>
</dbReference>
<feature type="binding site" evidence="10">
    <location>
        <position position="161"/>
    </location>
    <ligand>
        <name>substrate</name>
    </ligand>
</feature>
<feature type="domain" description="Glycoside hydrolase family 42 N-terminal" evidence="12">
    <location>
        <begin position="28"/>
        <end position="400"/>
    </location>
</feature>
<evidence type="ECO:0000259" key="13">
    <source>
        <dbReference type="Pfam" id="PF08532"/>
    </source>
</evidence>
<evidence type="ECO:0000256" key="4">
    <source>
        <dbReference type="ARBA" id="ARBA00022723"/>
    </source>
</evidence>
<dbReference type="InterPro" id="IPR013780">
    <property type="entry name" value="Glyco_hydro_b"/>
</dbReference>
<evidence type="ECO:0000256" key="9">
    <source>
        <dbReference type="PIRSR" id="PIRSR001084-1"/>
    </source>
</evidence>
<dbReference type="AlphaFoldDB" id="A0A5C5GB55"/>
<evidence type="ECO:0000256" key="6">
    <source>
        <dbReference type="ARBA" id="ARBA00022833"/>
    </source>
</evidence>
<feature type="active site" description="Nucleophile" evidence="9">
    <location>
        <position position="323"/>
    </location>
</feature>
<evidence type="ECO:0000256" key="5">
    <source>
        <dbReference type="ARBA" id="ARBA00022801"/>
    </source>
</evidence>
<dbReference type="PANTHER" id="PTHR36447:SF2">
    <property type="entry name" value="BETA-GALACTOSIDASE YESZ"/>
    <property type="match status" value="1"/>
</dbReference>
<reference evidence="14 15" key="1">
    <citation type="submission" date="2019-06" db="EMBL/GenBank/DDBJ databases">
        <title>Genome of new Rhodobacteraceae sp. SM1903.</title>
        <authorList>
            <person name="Ren X."/>
        </authorList>
    </citation>
    <scope>NUCLEOTIDE SEQUENCE [LARGE SCALE GENOMIC DNA]</scope>
    <source>
        <strain evidence="14 15">SM1903</strain>
    </source>
</reference>
<evidence type="ECO:0000259" key="12">
    <source>
        <dbReference type="Pfam" id="PF02449"/>
    </source>
</evidence>
<feature type="active site" description="Proton donor" evidence="9">
    <location>
        <position position="162"/>
    </location>
</feature>
<dbReference type="InterPro" id="IPR013738">
    <property type="entry name" value="Beta_galactosidase_Trimer"/>
</dbReference>
<evidence type="ECO:0000313" key="14">
    <source>
        <dbReference type="EMBL" id="TNY31780.1"/>
    </source>
</evidence>
<evidence type="ECO:0000256" key="1">
    <source>
        <dbReference type="ARBA" id="ARBA00001412"/>
    </source>
</evidence>
<evidence type="ECO:0000256" key="2">
    <source>
        <dbReference type="ARBA" id="ARBA00005940"/>
    </source>
</evidence>
<dbReference type="GO" id="GO:0004565">
    <property type="term" value="F:beta-galactosidase activity"/>
    <property type="evidence" value="ECO:0007669"/>
    <property type="project" value="UniProtKB-EC"/>
</dbReference>
<evidence type="ECO:0000313" key="15">
    <source>
        <dbReference type="Proteomes" id="UP000314011"/>
    </source>
</evidence>
<dbReference type="GO" id="GO:0046872">
    <property type="term" value="F:metal ion binding"/>
    <property type="evidence" value="ECO:0007669"/>
    <property type="project" value="UniProtKB-KW"/>
</dbReference>
<comment type="similarity">
    <text evidence="2 8">Belongs to the glycosyl hydrolase 42 family.</text>
</comment>
<dbReference type="SUPFAM" id="SSF52317">
    <property type="entry name" value="Class I glutamine amidotransferase-like"/>
    <property type="match status" value="1"/>
</dbReference>
<dbReference type="EC" id="3.2.1.23" evidence="3 8"/>
<comment type="catalytic activity">
    <reaction evidence="1 8">
        <text>Hydrolysis of terminal non-reducing beta-D-galactose residues in beta-D-galactosides.</text>
        <dbReference type="EC" id="3.2.1.23"/>
    </reaction>
</comment>
<dbReference type="InterPro" id="IPR013529">
    <property type="entry name" value="Glyco_hydro_42_N"/>
</dbReference>
<dbReference type="Proteomes" id="UP000314011">
    <property type="component" value="Unassembled WGS sequence"/>
</dbReference>
<protein>
    <recommendedName>
        <fullName evidence="3 8">Beta-galactosidase</fullName>
        <shortName evidence="8">Beta-gal</shortName>
        <ecNumber evidence="3 8">3.2.1.23</ecNumber>
    </recommendedName>
</protein>
<dbReference type="InterPro" id="IPR029062">
    <property type="entry name" value="Class_I_gatase-like"/>
</dbReference>
<keyword evidence="5 8" id="KW-0378">Hydrolase</keyword>
<sequence length="709" mass="80523">MKFNRNDRPISVWRPIDTDTFLVGAPHYPEHVDDSFLERDAERMKAAGFNIVRMAEFAWHIMEPRENTYDFSLFDRAIEVLGKHGIKTILCTPTATPPRWLTQHYPEVLRTDVRGRPASHGSRQHADTSSPVYRTHSQRITRVMSEHYRDNPHVVGWQTDNELNTSTSLSYSEVTRREFQKFLEDRYDNDIAKLNFAWGGDFWATAYDNFDQVVLPLDNAPVSCSPGHVLDYHRFLAFATARFQSDQIEILREVNPEWFIFHNLGRMTDIDFRGPFSRELDFNAYDFYPLLHDEMQRLGGPGLVHSQHLDVARSHSGNFIVPEQQSGFGSQPPFSTLTPEPGEMRRMAYSSVSRGADGVMFFRWRPAHFGAEIYWMGVIDHDDIPRRRYDEAKQFAGEVTAMKDKLLGTHVRMDVGIAGADFDNEEAHKTYAMGLPSPHDDALILHSHCYRRGIAAGFIHPEDDLSPLKVLYVPHWLIWREEWTAKLEAWVRAGGTLILSARTGSRDINNHVIHDPAPGKPLTALAGVTVEEFGRLTPPDADGLFALGGMYDTNGKRVVKQTESSRRKYRFRLGNQEFTAAHMYEHLSLSDGAEPAGEWSNRWLEGQPVISRRAVGEGQVIYVGTYLTEDMMPAFEDQFIAPAGVTPMLEDLPEGMEVSMRQSDDRRLLFVLNTTSEPLDVPAGLEGSALIDDRKGNALQGYGVLVLEL</sequence>
<feature type="region of interest" description="Disordered" evidence="11">
    <location>
        <begin position="115"/>
        <end position="134"/>
    </location>
</feature>
<keyword evidence="7 8" id="KW-0326">Glycosidase</keyword>
<proteinExistence type="inferred from homology"/>
<dbReference type="PANTHER" id="PTHR36447">
    <property type="entry name" value="BETA-GALACTOSIDASE GANA"/>
    <property type="match status" value="1"/>
</dbReference>
<keyword evidence="15" id="KW-1185">Reference proteome</keyword>
<evidence type="ECO:0000256" key="11">
    <source>
        <dbReference type="SAM" id="MobiDB-lite"/>
    </source>
</evidence>
<dbReference type="Gene3D" id="3.20.20.80">
    <property type="entry name" value="Glycosidases"/>
    <property type="match status" value="1"/>
</dbReference>
<dbReference type="RefSeq" id="WP_140192460.1">
    <property type="nucleotide sequence ID" value="NZ_CP065915.1"/>
</dbReference>
<accession>A0A5C5GB55</accession>
<evidence type="ECO:0000256" key="7">
    <source>
        <dbReference type="ARBA" id="ARBA00023295"/>
    </source>
</evidence>
<dbReference type="InterPro" id="IPR017853">
    <property type="entry name" value="GH"/>
</dbReference>
<gene>
    <name evidence="14" type="ORF">FHY64_00300</name>
</gene>
<dbReference type="OrthoDB" id="9800974at2"/>
<evidence type="ECO:0000256" key="3">
    <source>
        <dbReference type="ARBA" id="ARBA00012756"/>
    </source>
</evidence>